<accession>A0A0B7BZS1</accession>
<reference evidence="1" key="1">
    <citation type="submission" date="2014-12" db="EMBL/GenBank/DDBJ databases">
        <title>Insight into the proteome of Arion vulgaris.</title>
        <authorList>
            <person name="Aradska J."/>
            <person name="Bulat T."/>
            <person name="Smidak R."/>
            <person name="Sarate P."/>
            <person name="Gangsoo J."/>
            <person name="Sialana F."/>
            <person name="Bilban M."/>
            <person name="Lubec G."/>
        </authorList>
    </citation>
    <scope>NUCLEOTIDE SEQUENCE</scope>
    <source>
        <tissue evidence="1">Skin</tissue>
    </source>
</reference>
<protein>
    <submittedName>
        <fullName evidence="1">Uncharacterized protein</fullName>
    </submittedName>
</protein>
<proteinExistence type="predicted"/>
<sequence length="56" mass="7089">MKRTQRLVIEIYSYLETVRQNRSEEKKIRKRIQKRYWRWIGQVIRMETNYVTKTAL</sequence>
<evidence type="ECO:0000313" key="1">
    <source>
        <dbReference type="EMBL" id="CEK98729.1"/>
    </source>
</evidence>
<name>A0A0B7BZS1_9EUPU</name>
<feature type="non-terminal residue" evidence="1">
    <location>
        <position position="56"/>
    </location>
</feature>
<gene>
    <name evidence="1" type="primary">ORF219447</name>
</gene>
<dbReference type="EMBL" id="HACG01051858">
    <property type="protein sequence ID" value="CEK98729.1"/>
    <property type="molecule type" value="Transcribed_RNA"/>
</dbReference>
<dbReference type="AlphaFoldDB" id="A0A0B7BZS1"/>
<organism evidence="1">
    <name type="scientific">Arion vulgaris</name>
    <dbReference type="NCBI Taxonomy" id="1028688"/>
    <lineage>
        <taxon>Eukaryota</taxon>
        <taxon>Metazoa</taxon>
        <taxon>Spiralia</taxon>
        <taxon>Lophotrochozoa</taxon>
        <taxon>Mollusca</taxon>
        <taxon>Gastropoda</taxon>
        <taxon>Heterobranchia</taxon>
        <taxon>Euthyneura</taxon>
        <taxon>Panpulmonata</taxon>
        <taxon>Eupulmonata</taxon>
        <taxon>Stylommatophora</taxon>
        <taxon>Helicina</taxon>
        <taxon>Arionoidea</taxon>
        <taxon>Arionidae</taxon>
        <taxon>Arion</taxon>
    </lineage>
</organism>